<keyword evidence="3" id="KW-1185">Reference proteome</keyword>
<dbReference type="InterPro" id="IPR029063">
    <property type="entry name" value="SAM-dependent_MTases_sf"/>
</dbReference>
<dbReference type="OrthoDB" id="5881184at2"/>
<evidence type="ECO:0000313" key="2">
    <source>
        <dbReference type="EMBL" id="TDM04367.1"/>
    </source>
</evidence>
<feature type="coiled-coil region" evidence="1">
    <location>
        <begin position="200"/>
        <end position="227"/>
    </location>
</feature>
<keyword evidence="1" id="KW-0175">Coiled coil</keyword>
<reference evidence="2 3" key="1">
    <citation type="submission" date="2019-01" db="EMBL/GenBank/DDBJ databases">
        <title>Draft genome sequences of the type strains of six Macrococcus species.</title>
        <authorList>
            <person name="Mazhar S."/>
            <person name="Altermann E."/>
            <person name="Hill C."/>
            <person name="Mcauliffe O."/>
        </authorList>
    </citation>
    <scope>NUCLEOTIDE SEQUENCE [LARGE SCALE GENOMIC DNA]</scope>
    <source>
        <strain evidence="2 3">ATCC 51828</strain>
    </source>
</reference>
<proteinExistence type="predicted"/>
<dbReference type="InterPro" id="IPR006901">
    <property type="entry name" value="TrmK"/>
</dbReference>
<dbReference type="GO" id="GO:0160105">
    <property type="term" value="F:tRNA (adenine(22)-N1)-methyltransferase activity"/>
    <property type="evidence" value="ECO:0007669"/>
    <property type="project" value="InterPro"/>
</dbReference>
<dbReference type="Proteomes" id="UP000295280">
    <property type="component" value="Unassembled WGS sequence"/>
</dbReference>
<dbReference type="RefSeq" id="WP_133417227.1">
    <property type="nucleotide sequence ID" value="NZ_SCWD01000001.1"/>
</dbReference>
<name>A0A9Q8CNF5_9STAP</name>
<dbReference type="SUPFAM" id="SSF53335">
    <property type="entry name" value="S-adenosyl-L-methionine-dependent methyltransferases"/>
    <property type="match status" value="1"/>
</dbReference>
<dbReference type="PIRSF" id="PIRSF018637">
    <property type="entry name" value="TrmK"/>
    <property type="match status" value="1"/>
</dbReference>
<dbReference type="AlphaFoldDB" id="A0A9Q8CNF5"/>
<organism evidence="2 3">
    <name type="scientific">Macrococcus carouselicus</name>
    <dbReference type="NCBI Taxonomy" id="69969"/>
    <lineage>
        <taxon>Bacteria</taxon>
        <taxon>Bacillati</taxon>
        <taxon>Bacillota</taxon>
        <taxon>Bacilli</taxon>
        <taxon>Bacillales</taxon>
        <taxon>Staphylococcaceae</taxon>
        <taxon>Macrococcus</taxon>
    </lineage>
</organism>
<gene>
    <name evidence="2" type="ORF">ERX40_04140</name>
</gene>
<evidence type="ECO:0000313" key="3">
    <source>
        <dbReference type="Proteomes" id="UP000295280"/>
    </source>
</evidence>
<dbReference type="PANTHER" id="PTHR38451">
    <property type="entry name" value="TRNA (ADENINE(22)-N(1))-METHYLTRANSFERASE"/>
    <property type="match status" value="1"/>
</dbReference>
<dbReference type="EMBL" id="SCWD01000001">
    <property type="protein sequence ID" value="TDM04367.1"/>
    <property type="molecule type" value="Genomic_DNA"/>
</dbReference>
<dbReference type="Pfam" id="PF04816">
    <property type="entry name" value="TrmK"/>
    <property type="match status" value="1"/>
</dbReference>
<accession>A0A9Q8CNF5</accession>
<dbReference type="Gene3D" id="1.10.287.1890">
    <property type="match status" value="1"/>
</dbReference>
<evidence type="ECO:0000256" key="1">
    <source>
        <dbReference type="SAM" id="Coils"/>
    </source>
</evidence>
<protein>
    <submittedName>
        <fullName evidence="2">tRNA (Adenine(22)-N(1))-methyltransferase TrmK</fullName>
    </submittedName>
</protein>
<dbReference type="PANTHER" id="PTHR38451:SF1">
    <property type="entry name" value="TRNA (ADENINE(22)-N(1))-METHYLTRANSFERASE"/>
    <property type="match status" value="1"/>
</dbReference>
<comment type="caution">
    <text evidence="2">The sequence shown here is derived from an EMBL/GenBank/DDBJ whole genome shotgun (WGS) entry which is preliminary data.</text>
</comment>
<sequence>MIGNRLLKVAEYVKGERMADIGSDHAYLPIHLVSSEQISYAVAGEIVDGPFQAAAKNVASHGLSGRISVRKGSGLEVIEKGEVDCITICGMGGPLISDILLTGSKKLADKPRLILQSNIHSAAVRNALMKLGYQIIAEDIIKEKKHIYEIMVAEAGEMQLSDAEMKFGPYLLKEQNETFNEKWQKEYLHLQRIEQTIIDKPAQQEKLQEIEAQLKLYQEAIHFANQRITATDQSSHSVR</sequence>
<dbReference type="Gene3D" id="3.40.50.150">
    <property type="entry name" value="Vaccinia Virus protein VP39"/>
    <property type="match status" value="1"/>
</dbReference>